<protein>
    <submittedName>
        <fullName evidence="3">HYR domain-containing protein</fullName>
    </submittedName>
</protein>
<dbReference type="Pfam" id="PF02494">
    <property type="entry name" value="HYR"/>
    <property type="match status" value="1"/>
</dbReference>
<dbReference type="EMBL" id="CP114040">
    <property type="protein sequence ID" value="WAS93105.1"/>
    <property type="molecule type" value="Genomic_DNA"/>
</dbReference>
<evidence type="ECO:0000313" key="4">
    <source>
        <dbReference type="Proteomes" id="UP001164459"/>
    </source>
</evidence>
<gene>
    <name evidence="3" type="ORF">O0S08_43640</name>
</gene>
<proteinExistence type="predicted"/>
<dbReference type="Proteomes" id="UP001164459">
    <property type="component" value="Chromosome"/>
</dbReference>
<reference evidence="3" key="1">
    <citation type="submission" date="2022-11" db="EMBL/GenBank/DDBJ databases">
        <title>Minimal conservation of predation-associated metabolite biosynthetic gene clusters underscores biosynthetic potential of Myxococcota including descriptions for ten novel species: Archangium lansinium sp. nov., Myxococcus landrumus sp. nov., Nannocystis bai.</title>
        <authorList>
            <person name="Ahearne A."/>
            <person name="Stevens C."/>
            <person name="Dowd S."/>
        </authorList>
    </citation>
    <scope>NUCLEOTIDE SEQUENCE</scope>
    <source>
        <strain evidence="3">Fl3</strain>
    </source>
</reference>
<dbReference type="InterPro" id="IPR017946">
    <property type="entry name" value="PLC-like_Pdiesterase_TIM-brl"/>
</dbReference>
<sequence length="536" mass="56533">MLAAPVLSVVLPAPRALATCEQPVYIIAHRCNDDDDVPDVVAAHGVNAIEADFSWGDDRWAVEHDPLVIPTSTYIEDWLDGVNAVLDDPSSPLGLIILDIKDPDGPLLDLYNEVRGALGPDINLMFSIADFDDRGEFDKIEAAIAADPRAGVAIDYLVDDQTMSAVQNHFIGTGIGKYWLADGYNVTVETPESVEINVAEGMDIRDSENDCSAFHGVYTWTYEKQSTIKSFLDQGVNGIFINADECHVVWGAVDLWSAGQAVNYAKTLPGMKFAAPGDNPFAHVAPTFPCPEDRVVECAAPDGTPATDPQIFGFLTVHGADIGRCDDVDVDTDAPAFFTCDTTTSVIFTATDSGVCSPTSTCEASVTVQDTIAPLIDCPDDIAVDPQSPDGTVVTFAAASADVCDALPVVDCPDSGATFAIGSETQVTCTALDFSGNQALCSLQIKVYTPEEVVENLQAVVDGLAGSLNGGQLNSLHVQLAGILEALDNPNGNAACGKLGAFHTKVSAWVDNGILTAAEAQPLLQSTTNLLATLSC</sequence>
<dbReference type="PROSITE" id="PS50825">
    <property type="entry name" value="HYR"/>
    <property type="match status" value="1"/>
</dbReference>
<keyword evidence="1" id="KW-0677">Repeat</keyword>
<dbReference type="Gene3D" id="3.20.20.190">
    <property type="entry name" value="Phosphatidylinositol (PI) phosphodiesterase"/>
    <property type="match status" value="1"/>
</dbReference>
<evidence type="ECO:0000313" key="3">
    <source>
        <dbReference type="EMBL" id="WAS93105.1"/>
    </source>
</evidence>
<organism evidence="3 4">
    <name type="scientific">Nannocystis punicea</name>
    <dbReference type="NCBI Taxonomy" id="2995304"/>
    <lineage>
        <taxon>Bacteria</taxon>
        <taxon>Pseudomonadati</taxon>
        <taxon>Myxococcota</taxon>
        <taxon>Polyangia</taxon>
        <taxon>Nannocystales</taxon>
        <taxon>Nannocystaceae</taxon>
        <taxon>Nannocystis</taxon>
    </lineage>
</organism>
<evidence type="ECO:0000256" key="1">
    <source>
        <dbReference type="ARBA" id="ARBA00022737"/>
    </source>
</evidence>
<name>A0ABY7H1H9_9BACT</name>
<dbReference type="RefSeq" id="WP_269035431.1">
    <property type="nucleotide sequence ID" value="NZ_CP114040.1"/>
</dbReference>
<dbReference type="InterPro" id="IPR003410">
    <property type="entry name" value="HYR_dom"/>
</dbReference>
<feature type="domain" description="HYR" evidence="2">
    <location>
        <begin position="369"/>
        <end position="449"/>
    </location>
</feature>
<keyword evidence="4" id="KW-1185">Reference proteome</keyword>
<accession>A0ABY7H1H9</accession>
<evidence type="ECO:0000259" key="2">
    <source>
        <dbReference type="PROSITE" id="PS50825"/>
    </source>
</evidence>